<organism evidence="5 6">
    <name type="scientific">Marinibactrum halimedae</name>
    <dbReference type="NCBI Taxonomy" id="1444977"/>
    <lineage>
        <taxon>Bacteria</taxon>
        <taxon>Pseudomonadati</taxon>
        <taxon>Pseudomonadota</taxon>
        <taxon>Gammaproteobacteria</taxon>
        <taxon>Cellvibrionales</taxon>
        <taxon>Cellvibrionaceae</taxon>
        <taxon>Marinibactrum</taxon>
    </lineage>
</organism>
<dbReference type="GO" id="GO:0005576">
    <property type="term" value="C:extracellular region"/>
    <property type="evidence" value="ECO:0007669"/>
    <property type="project" value="UniProtKB-SubCell"/>
</dbReference>
<feature type="signal peptide" evidence="4">
    <location>
        <begin position="1"/>
        <end position="28"/>
    </location>
</feature>
<dbReference type="AlphaFoldDB" id="A0AA37T2C8"/>
<comment type="subcellular location">
    <subcellularLocation>
        <location evidence="1">Secreted</location>
    </subcellularLocation>
</comment>
<dbReference type="Pfam" id="PF03534">
    <property type="entry name" value="SpvB"/>
    <property type="match status" value="1"/>
</dbReference>
<dbReference type="Proteomes" id="UP001156870">
    <property type="component" value="Unassembled WGS sequence"/>
</dbReference>
<dbReference type="EMBL" id="BSPD01000021">
    <property type="protein sequence ID" value="GLS25118.1"/>
    <property type="molecule type" value="Genomic_DNA"/>
</dbReference>
<evidence type="ECO:0000256" key="1">
    <source>
        <dbReference type="ARBA" id="ARBA00004613"/>
    </source>
</evidence>
<dbReference type="GO" id="GO:0005737">
    <property type="term" value="C:cytoplasm"/>
    <property type="evidence" value="ECO:0007669"/>
    <property type="project" value="InterPro"/>
</dbReference>
<sequence length="96" mass="10199">MNKKYFKKWVKNTLFATTCGSVATTAAAQSTNVEAGKTAGEFQVNNMGVATYTVPLVGAPGRQGVEPNLSLQYNSQSGNGPLGLRWILQSLRSSST</sequence>
<name>A0AA37T2C8_9GAMM</name>
<dbReference type="InterPro" id="IPR003284">
    <property type="entry name" value="Sal_SpvB"/>
</dbReference>
<keyword evidence="3" id="KW-0843">Virulence</keyword>
<keyword evidence="4" id="KW-0732">Signal</keyword>
<evidence type="ECO:0000313" key="6">
    <source>
        <dbReference type="Proteomes" id="UP001156870"/>
    </source>
</evidence>
<proteinExistence type="predicted"/>
<accession>A0AA37T2C8</accession>
<evidence type="ECO:0000256" key="4">
    <source>
        <dbReference type="SAM" id="SignalP"/>
    </source>
</evidence>
<evidence type="ECO:0000313" key="5">
    <source>
        <dbReference type="EMBL" id="GLS25118.1"/>
    </source>
</evidence>
<protein>
    <submittedName>
        <fullName evidence="5">Uncharacterized protein</fullName>
    </submittedName>
</protein>
<dbReference type="RefSeq" id="WP_232592777.1">
    <property type="nucleotide sequence ID" value="NZ_BSPD01000021.1"/>
</dbReference>
<reference evidence="5 6" key="1">
    <citation type="journal article" date="2014" name="Int. J. Syst. Evol. Microbiol.">
        <title>Complete genome sequence of Corynebacterium casei LMG S-19264T (=DSM 44701T), isolated from a smear-ripened cheese.</title>
        <authorList>
            <consortium name="US DOE Joint Genome Institute (JGI-PGF)"/>
            <person name="Walter F."/>
            <person name="Albersmeier A."/>
            <person name="Kalinowski J."/>
            <person name="Ruckert C."/>
        </authorList>
    </citation>
    <scope>NUCLEOTIDE SEQUENCE [LARGE SCALE GENOMIC DNA]</scope>
    <source>
        <strain evidence="5 6">NBRC 110095</strain>
    </source>
</reference>
<comment type="caution">
    <text evidence="5">The sequence shown here is derived from an EMBL/GenBank/DDBJ whole genome shotgun (WGS) entry which is preliminary data.</text>
</comment>
<keyword evidence="6" id="KW-1185">Reference proteome</keyword>
<keyword evidence="2" id="KW-0964">Secreted</keyword>
<evidence type="ECO:0000256" key="2">
    <source>
        <dbReference type="ARBA" id="ARBA00022525"/>
    </source>
</evidence>
<gene>
    <name evidence="5" type="ORF">GCM10007877_08320</name>
</gene>
<evidence type="ECO:0000256" key="3">
    <source>
        <dbReference type="ARBA" id="ARBA00023026"/>
    </source>
</evidence>
<feature type="chain" id="PRO_5041465737" evidence="4">
    <location>
        <begin position="29"/>
        <end position="96"/>
    </location>
</feature>